<feature type="coiled-coil region" evidence="1">
    <location>
        <begin position="31"/>
        <end position="58"/>
    </location>
</feature>
<dbReference type="AlphaFoldDB" id="A0A1E3X919"/>
<gene>
    <name evidence="2" type="ORF">SCARUB_02775</name>
</gene>
<protein>
    <submittedName>
        <fullName evidence="2">Transcriptional regulator</fullName>
    </submittedName>
</protein>
<evidence type="ECO:0000313" key="3">
    <source>
        <dbReference type="Proteomes" id="UP000094056"/>
    </source>
</evidence>
<dbReference type="InterPro" id="IPR047676">
    <property type="entry name" value="FxLYD_dom"/>
</dbReference>
<proteinExistence type="predicted"/>
<evidence type="ECO:0000256" key="1">
    <source>
        <dbReference type="SAM" id="Coils"/>
    </source>
</evidence>
<accession>A0A1E3X919</accession>
<organism evidence="2 3">
    <name type="scientific">Candidatus Scalindua rubra</name>
    <dbReference type="NCBI Taxonomy" id="1872076"/>
    <lineage>
        <taxon>Bacteria</taxon>
        <taxon>Pseudomonadati</taxon>
        <taxon>Planctomycetota</taxon>
        <taxon>Candidatus Brocadiia</taxon>
        <taxon>Candidatus Brocadiales</taxon>
        <taxon>Candidatus Scalinduaceae</taxon>
        <taxon>Candidatus Scalindua</taxon>
    </lineage>
</organism>
<name>A0A1E3X919_9BACT</name>
<dbReference type="NCBIfam" id="NF038353">
    <property type="entry name" value="FxLYD_dom"/>
    <property type="match status" value="1"/>
</dbReference>
<evidence type="ECO:0000313" key="2">
    <source>
        <dbReference type="EMBL" id="ODS32125.1"/>
    </source>
</evidence>
<keyword evidence="1" id="KW-0175">Coiled coil</keyword>
<sequence>MKRILIFLTLCFMPSFFLLGASEPQLILDKLDSLEKAISDLSLRILVLEKRIISLEEKFLLEATKKTEKQPGRTLEPEGFGYSGDDFSIEDVTYETHYNDTIFRGTITNNSNNNYRYTLFKISVYDKKGAILSSNDFYILNIDKGTTRSFEAKIHGVKVEEFERYSIEFTKGS</sequence>
<dbReference type="EMBL" id="MAYW01000077">
    <property type="protein sequence ID" value="ODS32125.1"/>
    <property type="molecule type" value="Genomic_DNA"/>
</dbReference>
<reference evidence="2 3" key="1">
    <citation type="submission" date="2016-07" db="EMBL/GenBank/DDBJ databases">
        <title>Draft genome of Scalindua rubra, obtained from a brine-seawater interface in the Red Sea, sheds light on salt adaptation in anammox bacteria.</title>
        <authorList>
            <person name="Speth D.R."/>
            <person name="Lagkouvardos I."/>
            <person name="Wang Y."/>
            <person name="Qian P.-Y."/>
            <person name="Dutilh B.E."/>
            <person name="Jetten M.S."/>
        </authorList>
    </citation>
    <scope>NUCLEOTIDE SEQUENCE [LARGE SCALE GENOMIC DNA]</scope>
    <source>
        <strain evidence="2">BSI-1</strain>
    </source>
</reference>
<dbReference type="Proteomes" id="UP000094056">
    <property type="component" value="Unassembled WGS sequence"/>
</dbReference>
<comment type="caution">
    <text evidence="2">The sequence shown here is derived from an EMBL/GenBank/DDBJ whole genome shotgun (WGS) entry which is preliminary data.</text>
</comment>